<dbReference type="InterPro" id="IPR000399">
    <property type="entry name" value="TPP-bd_CS"/>
</dbReference>
<gene>
    <name evidence="5" type="ORF">GCM10012280_07910</name>
</gene>
<evidence type="ECO:0000256" key="2">
    <source>
        <dbReference type="ARBA" id="ARBA00023052"/>
    </source>
</evidence>
<dbReference type="AlphaFoldDB" id="A0A918DU21"/>
<dbReference type="RefSeq" id="WP_189130092.1">
    <property type="nucleotide sequence ID" value="NZ_BMMS01000003.1"/>
</dbReference>
<dbReference type="Pfam" id="PF02775">
    <property type="entry name" value="TPP_enzyme_C"/>
    <property type="match status" value="1"/>
</dbReference>
<keyword evidence="3" id="KW-0456">Lyase</keyword>
<feature type="domain" description="Thiamine pyrophosphate enzyme TPP-binding" evidence="4">
    <location>
        <begin position="206"/>
        <end position="330"/>
    </location>
</feature>
<dbReference type="CDD" id="cd07035">
    <property type="entry name" value="TPP_PYR_POX_like"/>
    <property type="match status" value="1"/>
</dbReference>
<protein>
    <submittedName>
        <fullName evidence="5">Phosphonopyruvate decarboxylase</fullName>
    </submittedName>
</protein>
<evidence type="ECO:0000259" key="4">
    <source>
        <dbReference type="Pfam" id="PF02775"/>
    </source>
</evidence>
<dbReference type="PROSITE" id="PS00187">
    <property type="entry name" value="TPP_ENZYMES"/>
    <property type="match status" value="1"/>
</dbReference>
<evidence type="ECO:0000313" key="6">
    <source>
        <dbReference type="Proteomes" id="UP000641932"/>
    </source>
</evidence>
<evidence type="ECO:0000256" key="1">
    <source>
        <dbReference type="ARBA" id="ARBA00022793"/>
    </source>
</evidence>
<dbReference type="InterPro" id="IPR011766">
    <property type="entry name" value="TPP_enzyme_TPP-bd"/>
</dbReference>
<evidence type="ECO:0000256" key="3">
    <source>
        <dbReference type="ARBA" id="ARBA00023239"/>
    </source>
</evidence>
<reference evidence="5" key="1">
    <citation type="journal article" date="2014" name="Int. J. Syst. Evol. Microbiol.">
        <title>Complete genome sequence of Corynebacterium casei LMG S-19264T (=DSM 44701T), isolated from a smear-ripened cheese.</title>
        <authorList>
            <consortium name="US DOE Joint Genome Institute (JGI-PGF)"/>
            <person name="Walter F."/>
            <person name="Albersmeier A."/>
            <person name="Kalinowski J."/>
            <person name="Ruckert C."/>
        </authorList>
    </citation>
    <scope>NUCLEOTIDE SEQUENCE</scope>
    <source>
        <strain evidence="5">CGMCC 4.7201</strain>
    </source>
</reference>
<dbReference type="PANTHER" id="PTHR42818:SF1">
    <property type="entry name" value="SULFOPYRUVATE DECARBOXYLASE"/>
    <property type="match status" value="1"/>
</dbReference>
<organism evidence="5 6">
    <name type="scientific">Wenjunlia tyrosinilytica</name>
    <dbReference type="NCBI Taxonomy" id="1544741"/>
    <lineage>
        <taxon>Bacteria</taxon>
        <taxon>Bacillati</taxon>
        <taxon>Actinomycetota</taxon>
        <taxon>Actinomycetes</taxon>
        <taxon>Kitasatosporales</taxon>
        <taxon>Streptomycetaceae</taxon>
        <taxon>Wenjunlia</taxon>
    </lineage>
</organism>
<dbReference type="Proteomes" id="UP000641932">
    <property type="component" value="Unassembled WGS sequence"/>
</dbReference>
<dbReference type="GO" id="GO:0030976">
    <property type="term" value="F:thiamine pyrophosphate binding"/>
    <property type="evidence" value="ECO:0007669"/>
    <property type="project" value="InterPro"/>
</dbReference>
<dbReference type="InterPro" id="IPR017684">
    <property type="entry name" value="Phosphono-pyrv_decarboxylase"/>
</dbReference>
<accession>A0A918DU21</accession>
<keyword evidence="2" id="KW-0786">Thiamine pyrophosphate</keyword>
<dbReference type="NCBIfam" id="TIGR03297">
    <property type="entry name" value="Ppyr-DeCO2ase"/>
    <property type="match status" value="1"/>
</dbReference>
<name>A0A918DU21_9ACTN</name>
<dbReference type="GO" id="GO:0032923">
    <property type="term" value="P:organic phosphonate biosynthetic process"/>
    <property type="evidence" value="ECO:0007669"/>
    <property type="project" value="InterPro"/>
</dbReference>
<dbReference type="Gene3D" id="3.40.50.970">
    <property type="match status" value="2"/>
</dbReference>
<dbReference type="SUPFAM" id="SSF52518">
    <property type="entry name" value="Thiamin diphosphate-binding fold (THDP-binding)"/>
    <property type="match status" value="2"/>
</dbReference>
<dbReference type="GO" id="GO:0000287">
    <property type="term" value="F:magnesium ion binding"/>
    <property type="evidence" value="ECO:0007669"/>
    <property type="project" value="InterPro"/>
</dbReference>
<keyword evidence="1" id="KW-0210">Decarboxylase</keyword>
<keyword evidence="6" id="KW-1185">Reference proteome</keyword>
<proteinExistence type="predicted"/>
<sequence>MISAEFFCAELDRRGFGFFSGVPCSFLKGPFALLEQRESYVPAPNEGIALSMAAGAELGGTKAAVLAQNSGLGNLLDPLTSLGMAYEIPVLLFVSLRGWPNAEDDEPHHAAMGAATIGVLESLGVAHGILEPAQESLGALLDRAERERARRRSFVVLVPADTVGTCAVPAPATEASMTRGEAVEALAGHLSGALVYSTTGMISRELFGVRDDPRNFYMQGSMGHAVGLGLGTALTHPRERVVVVDGDGAVVMHMGGLALVGERRPANLTHLVIDNGSYDSTGGQRTRERAMRWDELALAAGYRTGRICRTPKETDAHLAEIADQPGPHLVALIVGRGGATPPRVTSAHTNAEVRARFQAAAAEPAKGRR</sequence>
<comment type="caution">
    <text evidence="5">The sequence shown here is derived from an EMBL/GenBank/DDBJ whole genome shotgun (WGS) entry which is preliminary data.</text>
</comment>
<dbReference type="PANTHER" id="PTHR42818">
    <property type="entry name" value="SULFOPYRUVATE DECARBOXYLASE SUBUNIT ALPHA"/>
    <property type="match status" value="1"/>
</dbReference>
<dbReference type="GO" id="GO:0033980">
    <property type="term" value="F:phosphonopyruvate decarboxylase activity"/>
    <property type="evidence" value="ECO:0007669"/>
    <property type="project" value="InterPro"/>
</dbReference>
<dbReference type="InterPro" id="IPR029061">
    <property type="entry name" value="THDP-binding"/>
</dbReference>
<dbReference type="InterPro" id="IPR051818">
    <property type="entry name" value="TPP_dependent_decarboxylase"/>
</dbReference>
<dbReference type="EMBL" id="BMMS01000003">
    <property type="protein sequence ID" value="GGO82109.1"/>
    <property type="molecule type" value="Genomic_DNA"/>
</dbReference>
<evidence type="ECO:0000313" key="5">
    <source>
        <dbReference type="EMBL" id="GGO82109.1"/>
    </source>
</evidence>
<reference evidence="5" key="2">
    <citation type="submission" date="2020-09" db="EMBL/GenBank/DDBJ databases">
        <authorList>
            <person name="Sun Q."/>
            <person name="Zhou Y."/>
        </authorList>
    </citation>
    <scope>NUCLEOTIDE SEQUENCE</scope>
    <source>
        <strain evidence="5">CGMCC 4.7201</strain>
    </source>
</reference>